<dbReference type="RefSeq" id="WP_021739792.1">
    <property type="nucleotide sequence ID" value="NZ_CABKSU010000082.1"/>
</dbReference>
<comment type="similarity">
    <text evidence="2 7">Belongs to the ArgR family.</text>
</comment>
<evidence type="ECO:0000313" key="14">
    <source>
        <dbReference type="Proteomes" id="UP000431304"/>
    </source>
</evidence>
<dbReference type="OrthoDB" id="9807089at2"/>
<keyword evidence="7" id="KW-0028">Amino-acid biosynthesis</keyword>
<dbReference type="GeneID" id="97390549"/>
<evidence type="ECO:0000259" key="10">
    <source>
        <dbReference type="Pfam" id="PF02863"/>
    </source>
</evidence>
<evidence type="ECO:0000256" key="4">
    <source>
        <dbReference type="ARBA" id="ARBA00023015"/>
    </source>
</evidence>
<dbReference type="PRINTS" id="PR01467">
    <property type="entry name" value="ARGREPRESSOR"/>
</dbReference>
<keyword evidence="7" id="KW-0055">Arginine biosynthesis</keyword>
<dbReference type="InterPro" id="IPR020900">
    <property type="entry name" value="Arg_repress_DNA-bd"/>
</dbReference>
<dbReference type="SUPFAM" id="SSF55252">
    <property type="entry name" value="C-terminal domain of arginine repressor"/>
    <property type="match status" value="1"/>
</dbReference>
<evidence type="ECO:0000313" key="11">
    <source>
        <dbReference type="EMBL" id="CUM70799.1"/>
    </source>
</evidence>
<protein>
    <recommendedName>
        <fullName evidence="7 8">Arginine repressor</fullName>
    </recommendedName>
</protein>
<dbReference type="PANTHER" id="PTHR34471:SF1">
    <property type="entry name" value="ARGININE REPRESSOR"/>
    <property type="match status" value="1"/>
</dbReference>
<keyword evidence="5 7" id="KW-0238">DNA-binding</keyword>
<dbReference type="Gene3D" id="3.30.1360.40">
    <property type="match status" value="1"/>
</dbReference>
<dbReference type="HAMAP" id="MF_00173">
    <property type="entry name" value="Arg_repressor"/>
    <property type="match status" value="1"/>
</dbReference>
<dbReference type="InterPro" id="IPR020899">
    <property type="entry name" value="Arg_repress_C"/>
</dbReference>
<name>A0A173QZR3_EUBRA</name>
<accession>A0A173QZR3</accession>
<evidence type="ECO:0000256" key="2">
    <source>
        <dbReference type="ARBA" id="ARBA00008316"/>
    </source>
</evidence>
<evidence type="ECO:0000313" key="13">
    <source>
        <dbReference type="Proteomes" id="UP000095492"/>
    </source>
</evidence>
<evidence type="ECO:0000256" key="8">
    <source>
        <dbReference type="NCBIfam" id="TIGR01529"/>
    </source>
</evidence>
<dbReference type="Proteomes" id="UP000095492">
    <property type="component" value="Unassembled WGS sequence"/>
</dbReference>
<reference evidence="12 14" key="2">
    <citation type="journal article" date="2019" name="Nat. Med.">
        <title>A library of human gut bacterial isolates paired with longitudinal multiomics data enables mechanistic microbiome research.</title>
        <authorList>
            <person name="Poyet M."/>
            <person name="Groussin M."/>
            <person name="Gibbons S.M."/>
            <person name="Avila-Pacheco J."/>
            <person name="Jiang X."/>
            <person name="Kearney S.M."/>
            <person name="Perrotta A.R."/>
            <person name="Berdy B."/>
            <person name="Zhao S."/>
            <person name="Lieberman T.D."/>
            <person name="Swanson P.K."/>
            <person name="Smith M."/>
            <person name="Roesemann S."/>
            <person name="Alexander J.E."/>
            <person name="Rich S.A."/>
            <person name="Livny J."/>
            <person name="Vlamakis H."/>
            <person name="Clish C."/>
            <person name="Bullock K."/>
            <person name="Deik A."/>
            <person name="Scott J."/>
            <person name="Pierce K.A."/>
            <person name="Xavier R.J."/>
            <person name="Alm E.J."/>
        </authorList>
    </citation>
    <scope>NUCLEOTIDE SEQUENCE [LARGE SCALE GENOMIC DNA]</scope>
    <source>
        <strain evidence="12 14">BIOML-A3</strain>
    </source>
</reference>
<evidence type="ECO:0000259" key="9">
    <source>
        <dbReference type="Pfam" id="PF01316"/>
    </source>
</evidence>
<dbReference type="GO" id="GO:1900079">
    <property type="term" value="P:regulation of arginine biosynthetic process"/>
    <property type="evidence" value="ECO:0007669"/>
    <property type="project" value="UniProtKB-UniRule"/>
</dbReference>
<dbReference type="Proteomes" id="UP000431304">
    <property type="component" value="Unassembled WGS sequence"/>
</dbReference>
<evidence type="ECO:0000256" key="7">
    <source>
        <dbReference type="HAMAP-Rule" id="MF_00173"/>
    </source>
</evidence>
<dbReference type="InterPro" id="IPR036388">
    <property type="entry name" value="WH-like_DNA-bd_sf"/>
</dbReference>
<dbReference type="GO" id="GO:0051259">
    <property type="term" value="P:protein complex oligomerization"/>
    <property type="evidence" value="ECO:0007669"/>
    <property type="project" value="InterPro"/>
</dbReference>
<evidence type="ECO:0000256" key="1">
    <source>
        <dbReference type="ARBA" id="ARBA00004496"/>
    </source>
</evidence>
<dbReference type="GO" id="GO:0003677">
    <property type="term" value="F:DNA binding"/>
    <property type="evidence" value="ECO:0007669"/>
    <property type="project" value="UniProtKB-KW"/>
</dbReference>
<dbReference type="NCBIfam" id="TIGR01529">
    <property type="entry name" value="argR_whole"/>
    <property type="match status" value="1"/>
</dbReference>
<keyword evidence="4 7" id="KW-0805">Transcription regulation</keyword>
<dbReference type="InterPro" id="IPR036251">
    <property type="entry name" value="Arg_repress_C_sf"/>
</dbReference>
<dbReference type="GO" id="GO:0005737">
    <property type="term" value="C:cytoplasm"/>
    <property type="evidence" value="ECO:0007669"/>
    <property type="project" value="UniProtKB-SubCell"/>
</dbReference>
<organism evidence="11 13">
    <name type="scientific">Eubacterium ramulus</name>
    <dbReference type="NCBI Taxonomy" id="39490"/>
    <lineage>
        <taxon>Bacteria</taxon>
        <taxon>Bacillati</taxon>
        <taxon>Bacillota</taxon>
        <taxon>Clostridia</taxon>
        <taxon>Eubacteriales</taxon>
        <taxon>Eubacteriaceae</taxon>
        <taxon>Eubacterium</taxon>
    </lineage>
</organism>
<dbReference type="EMBL" id="WKRA01000012">
    <property type="protein sequence ID" value="MSD16195.1"/>
    <property type="molecule type" value="Genomic_DNA"/>
</dbReference>
<dbReference type="Pfam" id="PF01316">
    <property type="entry name" value="Arg_repressor"/>
    <property type="match status" value="1"/>
</dbReference>
<reference evidence="11 13" key="1">
    <citation type="submission" date="2015-09" db="EMBL/GenBank/DDBJ databases">
        <authorList>
            <consortium name="Pathogen Informatics"/>
        </authorList>
    </citation>
    <scope>NUCLEOTIDE SEQUENCE [LARGE SCALE GENOMIC DNA]</scope>
    <source>
        <strain evidence="11 13">2789STDY5608891</strain>
    </source>
</reference>
<feature type="domain" description="Arginine repressor DNA-binding" evidence="9">
    <location>
        <begin position="2"/>
        <end position="62"/>
    </location>
</feature>
<dbReference type="GeneID" id="42787167"/>
<dbReference type="GO" id="GO:0006526">
    <property type="term" value="P:L-arginine biosynthetic process"/>
    <property type="evidence" value="ECO:0007669"/>
    <property type="project" value="UniProtKB-UniPathway"/>
</dbReference>
<comment type="subcellular location">
    <subcellularLocation>
        <location evidence="1 7">Cytoplasm</location>
    </subcellularLocation>
</comment>
<dbReference type="InterPro" id="IPR036390">
    <property type="entry name" value="WH_DNA-bd_sf"/>
</dbReference>
<gene>
    <name evidence="7 11" type="primary">argR</name>
    <name evidence="11" type="ORF">ERS852448_00098</name>
    <name evidence="12" type="ORF">GKE72_08925</name>
</gene>
<proteinExistence type="inferred from homology"/>
<dbReference type="STRING" id="39490.ERS852448_00098"/>
<dbReference type="Pfam" id="PF02863">
    <property type="entry name" value="Arg_repressor_C"/>
    <property type="match status" value="1"/>
</dbReference>
<dbReference type="AlphaFoldDB" id="A0A173QZR3"/>
<dbReference type="PANTHER" id="PTHR34471">
    <property type="entry name" value="ARGININE REPRESSOR"/>
    <property type="match status" value="1"/>
</dbReference>
<comment type="function">
    <text evidence="7">Regulates arginine biosynthesis genes.</text>
</comment>
<dbReference type="GO" id="GO:0003700">
    <property type="term" value="F:DNA-binding transcription factor activity"/>
    <property type="evidence" value="ECO:0007669"/>
    <property type="project" value="UniProtKB-UniRule"/>
</dbReference>
<evidence type="ECO:0000256" key="3">
    <source>
        <dbReference type="ARBA" id="ARBA00022490"/>
    </source>
</evidence>
<dbReference type="EMBL" id="CYYA01000001">
    <property type="protein sequence ID" value="CUM70799.1"/>
    <property type="molecule type" value="Genomic_DNA"/>
</dbReference>
<sequence>MKAKRHAKILEIIRKYDVDTQEELCVRLNEAGYKVTQATVSRDIRELKLTKVAIKGGKQKYTSLYDAGTDLEEKYSRVFKDGVISLDMAQNILVIKTVSGMAMAVAVALDAMDCNEIVGSIAGDDTIMCAVRTVEDTAALMQRLRALQRE</sequence>
<dbReference type="UniPathway" id="UPA00068"/>
<keyword evidence="7" id="KW-0678">Repressor</keyword>
<keyword evidence="3 7" id="KW-0963">Cytoplasm</keyword>
<dbReference type="InterPro" id="IPR001669">
    <property type="entry name" value="Arg_repress"/>
</dbReference>
<dbReference type="Gene3D" id="1.10.10.10">
    <property type="entry name" value="Winged helix-like DNA-binding domain superfamily/Winged helix DNA-binding domain"/>
    <property type="match status" value="1"/>
</dbReference>
<keyword evidence="6 7" id="KW-0804">Transcription</keyword>
<dbReference type="GO" id="GO:0034618">
    <property type="term" value="F:arginine binding"/>
    <property type="evidence" value="ECO:0007669"/>
    <property type="project" value="InterPro"/>
</dbReference>
<evidence type="ECO:0000313" key="12">
    <source>
        <dbReference type="EMBL" id="MSD16195.1"/>
    </source>
</evidence>
<comment type="pathway">
    <text evidence="7">Amino-acid biosynthesis; L-arginine biosynthesis [regulation].</text>
</comment>
<feature type="domain" description="Arginine repressor C-terminal" evidence="10">
    <location>
        <begin position="79"/>
        <end position="145"/>
    </location>
</feature>
<dbReference type="SUPFAM" id="SSF46785">
    <property type="entry name" value="Winged helix' DNA-binding domain"/>
    <property type="match status" value="1"/>
</dbReference>
<evidence type="ECO:0000256" key="6">
    <source>
        <dbReference type="ARBA" id="ARBA00023163"/>
    </source>
</evidence>
<evidence type="ECO:0000256" key="5">
    <source>
        <dbReference type="ARBA" id="ARBA00023125"/>
    </source>
</evidence>